<dbReference type="Gene3D" id="1.10.260.40">
    <property type="entry name" value="lambda repressor-like DNA-binding domains"/>
    <property type="match status" value="1"/>
</dbReference>
<gene>
    <name evidence="6" type="ORF">GCM10019998_14790</name>
</gene>
<dbReference type="Pfam" id="PF13377">
    <property type="entry name" value="Peripla_BP_3"/>
    <property type="match status" value="1"/>
</dbReference>
<dbReference type="InterPro" id="IPR010982">
    <property type="entry name" value="Lambda_DNA-bd_dom_sf"/>
</dbReference>
<keyword evidence="7" id="KW-1185">Reference proteome</keyword>
<dbReference type="PROSITE" id="PS50932">
    <property type="entry name" value="HTH_LACI_2"/>
    <property type="match status" value="1"/>
</dbReference>
<evidence type="ECO:0000313" key="6">
    <source>
        <dbReference type="EMBL" id="GAA3019414.1"/>
    </source>
</evidence>
<dbReference type="PROSITE" id="PS50943">
    <property type="entry name" value="HTH_CROC1"/>
    <property type="match status" value="1"/>
</dbReference>
<evidence type="ECO:0000256" key="3">
    <source>
        <dbReference type="ARBA" id="ARBA00023163"/>
    </source>
</evidence>
<dbReference type="InterPro" id="IPR028082">
    <property type="entry name" value="Peripla_BP_I"/>
</dbReference>
<accession>A0ABP6KNS6</accession>
<dbReference type="SUPFAM" id="SSF53822">
    <property type="entry name" value="Periplasmic binding protein-like I"/>
    <property type="match status" value="1"/>
</dbReference>
<evidence type="ECO:0000313" key="7">
    <source>
        <dbReference type="Proteomes" id="UP001501577"/>
    </source>
</evidence>
<dbReference type="GO" id="GO:0003677">
    <property type="term" value="F:DNA binding"/>
    <property type="evidence" value="ECO:0007669"/>
    <property type="project" value="UniProtKB-KW"/>
</dbReference>
<sequence length="326" mass="36810">MTTIKDIAKMAGVSTATVSRIINGKGEAKPETIERVLKLVEELNYQPNKMAQSLKRRATNLIAVMVPNLKNPFFGELVTAIETEAEKFGLQVFLCDTNDSREKVEYFLDTIADNYCLGAIICTLQVTINDLETLEKRGVRTITIDRSYFHHPYSAINIDQLNGAYMATHHLIERGAEKIVFLSGPQEDALSVEREKGYLMALTSHNLSFSQVLNGDYTLQKGYEIIDDLFHQKQHFDGIFASNDLMAIGALRACKDNNKAVPKKIKIIGNDDLTLDNFIEPRLTTMSQEKEKISAAIIKELFNIKQKEKQPQKLVFPPRLVLRETT</sequence>
<dbReference type="Proteomes" id="UP001501577">
    <property type="component" value="Unassembled WGS sequence"/>
</dbReference>
<protein>
    <submittedName>
        <fullName evidence="6">LacI family DNA-binding transcriptional regulator</fullName>
    </submittedName>
</protein>
<proteinExistence type="predicted"/>
<dbReference type="Pfam" id="PF00356">
    <property type="entry name" value="LacI"/>
    <property type="match status" value="1"/>
</dbReference>
<dbReference type="PANTHER" id="PTHR30146">
    <property type="entry name" value="LACI-RELATED TRANSCRIPTIONAL REPRESSOR"/>
    <property type="match status" value="1"/>
</dbReference>
<dbReference type="CDD" id="cd01392">
    <property type="entry name" value="HTH_LacI"/>
    <property type="match status" value="1"/>
</dbReference>
<comment type="caution">
    <text evidence="6">The sequence shown here is derived from an EMBL/GenBank/DDBJ whole genome shotgun (WGS) entry which is preliminary data.</text>
</comment>
<dbReference type="CDD" id="cd06267">
    <property type="entry name" value="PBP1_LacI_sugar_binding-like"/>
    <property type="match status" value="1"/>
</dbReference>
<reference evidence="7" key="1">
    <citation type="journal article" date="2019" name="Int. J. Syst. Evol. Microbiol.">
        <title>The Global Catalogue of Microorganisms (GCM) 10K type strain sequencing project: providing services to taxonomists for standard genome sequencing and annotation.</title>
        <authorList>
            <consortium name="The Broad Institute Genomics Platform"/>
            <consortium name="The Broad Institute Genome Sequencing Center for Infectious Disease"/>
            <person name="Wu L."/>
            <person name="Ma J."/>
        </authorList>
    </citation>
    <scope>NUCLEOTIDE SEQUENCE [LARGE SCALE GENOMIC DNA]</scope>
    <source>
        <strain evidence="7">JCM 8736</strain>
    </source>
</reference>
<dbReference type="InterPro" id="IPR046335">
    <property type="entry name" value="LacI/GalR-like_sensor"/>
</dbReference>
<organism evidence="6 7">
    <name type="scientific">Tetragenococcus solitarius</name>
    <dbReference type="NCBI Taxonomy" id="71453"/>
    <lineage>
        <taxon>Bacteria</taxon>
        <taxon>Bacillati</taxon>
        <taxon>Bacillota</taxon>
        <taxon>Bacilli</taxon>
        <taxon>Lactobacillales</taxon>
        <taxon>Enterococcaceae</taxon>
        <taxon>Tetragenococcus</taxon>
    </lineage>
</organism>
<dbReference type="PRINTS" id="PR00036">
    <property type="entry name" value="HTHLACI"/>
</dbReference>
<keyword evidence="2 6" id="KW-0238">DNA-binding</keyword>
<dbReference type="InterPro" id="IPR001387">
    <property type="entry name" value="Cro/C1-type_HTH"/>
</dbReference>
<keyword evidence="3" id="KW-0804">Transcription</keyword>
<dbReference type="InterPro" id="IPR000843">
    <property type="entry name" value="HTH_LacI"/>
</dbReference>
<feature type="domain" description="HTH cro/C1-type" evidence="5">
    <location>
        <begin position="3"/>
        <end position="43"/>
    </location>
</feature>
<dbReference type="SUPFAM" id="SSF47413">
    <property type="entry name" value="lambda repressor-like DNA-binding domains"/>
    <property type="match status" value="1"/>
</dbReference>
<dbReference type="EMBL" id="BAAAXQ010000048">
    <property type="protein sequence ID" value="GAA3019414.1"/>
    <property type="molecule type" value="Genomic_DNA"/>
</dbReference>
<keyword evidence="1" id="KW-0805">Transcription regulation</keyword>
<evidence type="ECO:0000259" key="5">
    <source>
        <dbReference type="PROSITE" id="PS50943"/>
    </source>
</evidence>
<evidence type="ECO:0000259" key="4">
    <source>
        <dbReference type="PROSITE" id="PS50932"/>
    </source>
</evidence>
<name>A0ABP6KNS6_9ENTE</name>
<dbReference type="RefSeq" id="WP_068709286.1">
    <property type="nucleotide sequence ID" value="NZ_BAAAXQ010000048.1"/>
</dbReference>
<dbReference type="PANTHER" id="PTHR30146:SF109">
    <property type="entry name" value="HTH-TYPE TRANSCRIPTIONAL REGULATOR GALS"/>
    <property type="match status" value="1"/>
</dbReference>
<dbReference type="PROSITE" id="PS00356">
    <property type="entry name" value="HTH_LACI_1"/>
    <property type="match status" value="1"/>
</dbReference>
<evidence type="ECO:0000256" key="2">
    <source>
        <dbReference type="ARBA" id="ARBA00023125"/>
    </source>
</evidence>
<dbReference type="SMART" id="SM00354">
    <property type="entry name" value="HTH_LACI"/>
    <property type="match status" value="1"/>
</dbReference>
<evidence type="ECO:0000256" key="1">
    <source>
        <dbReference type="ARBA" id="ARBA00023015"/>
    </source>
</evidence>
<feature type="domain" description="HTH lacI-type" evidence="4">
    <location>
        <begin position="2"/>
        <end position="56"/>
    </location>
</feature>
<dbReference type="Gene3D" id="3.40.50.2300">
    <property type="match status" value="2"/>
</dbReference>